<evidence type="ECO:0000313" key="2">
    <source>
        <dbReference type="Proteomes" id="UP000233837"/>
    </source>
</evidence>
<dbReference type="EMBL" id="KZ502843">
    <property type="protein sequence ID" value="PKU72144.1"/>
    <property type="molecule type" value="Genomic_DNA"/>
</dbReference>
<reference evidence="1 2" key="1">
    <citation type="journal article" date="2016" name="Sci. Rep.">
        <title>The Dendrobium catenatum Lindl. genome sequence provides insights into polysaccharide synthase, floral development and adaptive evolution.</title>
        <authorList>
            <person name="Zhang G.Q."/>
            <person name="Xu Q."/>
            <person name="Bian C."/>
            <person name="Tsai W.C."/>
            <person name="Yeh C.M."/>
            <person name="Liu K.W."/>
            <person name="Yoshida K."/>
            <person name="Zhang L.S."/>
            <person name="Chang S.B."/>
            <person name="Chen F."/>
            <person name="Shi Y."/>
            <person name="Su Y.Y."/>
            <person name="Zhang Y.Q."/>
            <person name="Chen L.J."/>
            <person name="Yin Y."/>
            <person name="Lin M."/>
            <person name="Huang H."/>
            <person name="Deng H."/>
            <person name="Wang Z.W."/>
            <person name="Zhu S.L."/>
            <person name="Zhao X."/>
            <person name="Deng C."/>
            <person name="Niu S.C."/>
            <person name="Huang J."/>
            <person name="Wang M."/>
            <person name="Liu G.H."/>
            <person name="Yang H.J."/>
            <person name="Xiao X.J."/>
            <person name="Hsiao Y.Y."/>
            <person name="Wu W.L."/>
            <person name="Chen Y.Y."/>
            <person name="Mitsuda N."/>
            <person name="Ohme-Takagi M."/>
            <person name="Luo Y.B."/>
            <person name="Van de Peer Y."/>
            <person name="Liu Z.J."/>
        </authorList>
    </citation>
    <scope>NUCLEOTIDE SEQUENCE [LARGE SCALE GENOMIC DNA]</scope>
    <source>
        <tissue evidence="1">The whole plant</tissue>
    </source>
</reference>
<gene>
    <name evidence="1" type="ORF">MA16_Dca006737</name>
</gene>
<evidence type="ECO:0000313" key="1">
    <source>
        <dbReference type="EMBL" id="PKU72144.1"/>
    </source>
</evidence>
<keyword evidence="2" id="KW-1185">Reference proteome</keyword>
<proteinExistence type="predicted"/>
<dbReference type="Proteomes" id="UP000233837">
    <property type="component" value="Unassembled WGS sequence"/>
</dbReference>
<name>A0A2I0W906_9ASPA</name>
<organism evidence="1 2">
    <name type="scientific">Dendrobium catenatum</name>
    <dbReference type="NCBI Taxonomy" id="906689"/>
    <lineage>
        <taxon>Eukaryota</taxon>
        <taxon>Viridiplantae</taxon>
        <taxon>Streptophyta</taxon>
        <taxon>Embryophyta</taxon>
        <taxon>Tracheophyta</taxon>
        <taxon>Spermatophyta</taxon>
        <taxon>Magnoliopsida</taxon>
        <taxon>Liliopsida</taxon>
        <taxon>Asparagales</taxon>
        <taxon>Orchidaceae</taxon>
        <taxon>Epidendroideae</taxon>
        <taxon>Malaxideae</taxon>
        <taxon>Dendrobiinae</taxon>
        <taxon>Dendrobium</taxon>
    </lineage>
</organism>
<protein>
    <submittedName>
        <fullName evidence="1">Uncharacterized protein</fullName>
    </submittedName>
</protein>
<reference evidence="1 2" key="2">
    <citation type="journal article" date="2017" name="Nature">
        <title>The Apostasia genome and the evolution of orchids.</title>
        <authorList>
            <person name="Zhang G.Q."/>
            <person name="Liu K.W."/>
            <person name="Li Z."/>
            <person name="Lohaus R."/>
            <person name="Hsiao Y.Y."/>
            <person name="Niu S.C."/>
            <person name="Wang J.Y."/>
            <person name="Lin Y.C."/>
            <person name="Xu Q."/>
            <person name="Chen L.J."/>
            <person name="Yoshida K."/>
            <person name="Fujiwara S."/>
            <person name="Wang Z.W."/>
            <person name="Zhang Y.Q."/>
            <person name="Mitsuda N."/>
            <person name="Wang M."/>
            <person name="Liu G.H."/>
            <person name="Pecoraro L."/>
            <person name="Huang H.X."/>
            <person name="Xiao X.J."/>
            <person name="Lin M."/>
            <person name="Wu X.Y."/>
            <person name="Wu W.L."/>
            <person name="Chen Y.Y."/>
            <person name="Chang S.B."/>
            <person name="Sakamoto S."/>
            <person name="Ohme-Takagi M."/>
            <person name="Yagi M."/>
            <person name="Zeng S.J."/>
            <person name="Shen C.Y."/>
            <person name="Yeh C.M."/>
            <person name="Luo Y.B."/>
            <person name="Tsai W.C."/>
            <person name="Van de Peer Y."/>
            <person name="Liu Z.J."/>
        </authorList>
    </citation>
    <scope>NUCLEOTIDE SEQUENCE [LARGE SCALE GENOMIC DNA]</scope>
    <source>
        <tissue evidence="1">The whole plant</tissue>
    </source>
</reference>
<accession>A0A2I0W906</accession>
<dbReference type="AlphaFoldDB" id="A0A2I0W906"/>
<sequence length="83" mass="9579">MKNQFLRPNILQAFECTAMPNSKSTALYHLIICSAIYHIWRERNDRKFGDSYASSTTLGLKIKSAVFAKMLKWKNGHSLMELL</sequence>